<feature type="compositionally biased region" description="Low complexity" evidence="1">
    <location>
        <begin position="52"/>
        <end position="66"/>
    </location>
</feature>
<name>A0A0W0FVV7_MONRR</name>
<proteinExistence type="predicted"/>
<dbReference type="Proteomes" id="UP000054988">
    <property type="component" value="Unassembled WGS sequence"/>
</dbReference>
<evidence type="ECO:0000313" key="2">
    <source>
        <dbReference type="EMBL" id="KTB40428.1"/>
    </source>
</evidence>
<comment type="caution">
    <text evidence="2">The sequence shown here is derived from an EMBL/GenBank/DDBJ whole genome shotgun (WGS) entry which is preliminary data.</text>
</comment>
<organism evidence="2 3">
    <name type="scientific">Moniliophthora roreri</name>
    <name type="common">Frosty pod rot fungus</name>
    <name type="synonym">Monilia roreri</name>
    <dbReference type="NCBI Taxonomy" id="221103"/>
    <lineage>
        <taxon>Eukaryota</taxon>
        <taxon>Fungi</taxon>
        <taxon>Dikarya</taxon>
        <taxon>Basidiomycota</taxon>
        <taxon>Agaricomycotina</taxon>
        <taxon>Agaricomycetes</taxon>
        <taxon>Agaricomycetidae</taxon>
        <taxon>Agaricales</taxon>
        <taxon>Marasmiineae</taxon>
        <taxon>Marasmiaceae</taxon>
        <taxon>Moniliophthora</taxon>
    </lineage>
</organism>
<dbReference type="EMBL" id="LATX01001586">
    <property type="protein sequence ID" value="KTB40428.1"/>
    <property type="molecule type" value="Genomic_DNA"/>
</dbReference>
<accession>A0A0W0FVV7</accession>
<gene>
    <name evidence="2" type="ORF">WG66_7012</name>
</gene>
<evidence type="ECO:0000256" key="1">
    <source>
        <dbReference type="SAM" id="MobiDB-lite"/>
    </source>
</evidence>
<evidence type="ECO:0000313" key="3">
    <source>
        <dbReference type="Proteomes" id="UP000054988"/>
    </source>
</evidence>
<reference evidence="2 3" key="1">
    <citation type="submission" date="2015-12" db="EMBL/GenBank/DDBJ databases">
        <title>Draft genome sequence of Moniliophthora roreri, the causal agent of frosty pod rot of cacao.</title>
        <authorList>
            <person name="Aime M.C."/>
            <person name="Diaz-Valderrama J.R."/>
            <person name="Kijpornyongpan T."/>
            <person name="Phillips-Mora W."/>
        </authorList>
    </citation>
    <scope>NUCLEOTIDE SEQUENCE [LARGE SCALE GENOMIC DNA]</scope>
    <source>
        <strain evidence="2 3">MCA 2952</strain>
    </source>
</reference>
<protein>
    <submittedName>
        <fullName evidence="2">Uncharacterized protein</fullName>
    </submittedName>
</protein>
<dbReference type="AlphaFoldDB" id="A0A0W0FVV7"/>
<sequence length="248" mass="27452">MAHWYPEGYVNPPSIAFPPAPQHPAYTTKIQVVPGQPVPWYATQNQVVLSQSRTHPSHSSSSSRTPRGGEAVAYAAVPPHRHAPVEPLADFAYFKIGHIVRIRSPKKAWPGWLYGEVMYPVLAQDSIGRPPRPTHDPGRVYTVKYFQPWEGNWRQGNFSPDAKEIAPVLSGDEYVEPGPTCALARLKLPNGAKVWAYAQIQGDSTDRGVPVRIMAGNLKGSHVLARDLLPYDRSVAKALQQQHCVIQT</sequence>
<feature type="region of interest" description="Disordered" evidence="1">
    <location>
        <begin position="49"/>
        <end position="69"/>
    </location>
</feature>